<keyword evidence="2" id="KW-1185">Reference proteome</keyword>
<sequence length="98" mass="11038">MGLLWHPLALTGSAGRGALLQAVDLEMYHKILSTVLSGALDLEYEIPTFSSPSRSGLELYTSNRYNAHRHEWDRGLPQVMSTFSLLSDFQWEEGDQKV</sequence>
<dbReference type="EMBL" id="MLYV02000848">
    <property type="protein sequence ID" value="PSR76363.1"/>
    <property type="molecule type" value="Genomic_DNA"/>
</dbReference>
<comment type="caution">
    <text evidence="1">The sequence shown here is derived from an EMBL/GenBank/DDBJ whole genome shotgun (WGS) entry which is preliminary data.</text>
</comment>
<dbReference type="Proteomes" id="UP000186601">
    <property type="component" value="Unassembled WGS sequence"/>
</dbReference>
<evidence type="ECO:0000313" key="1">
    <source>
        <dbReference type="EMBL" id="PSR76363.1"/>
    </source>
</evidence>
<proteinExistence type="predicted"/>
<dbReference type="AlphaFoldDB" id="A0A2R6NTG9"/>
<accession>A0A2R6NTG9</accession>
<protein>
    <submittedName>
        <fullName evidence="1">Uncharacterized protein</fullName>
    </submittedName>
</protein>
<organism evidence="1 2">
    <name type="scientific">Hermanssonia centrifuga</name>
    <dbReference type="NCBI Taxonomy" id="98765"/>
    <lineage>
        <taxon>Eukaryota</taxon>
        <taxon>Fungi</taxon>
        <taxon>Dikarya</taxon>
        <taxon>Basidiomycota</taxon>
        <taxon>Agaricomycotina</taxon>
        <taxon>Agaricomycetes</taxon>
        <taxon>Polyporales</taxon>
        <taxon>Meruliaceae</taxon>
        <taxon>Hermanssonia</taxon>
    </lineage>
</organism>
<evidence type="ECO:0000313" key="2">
    <source>
        <dbReference type="Proteomes" id="UP000186601"/>
    </source>
</evidence>
<reference evidence="1 2" key="1">
    <citation type="submission" date="2018-02" db="EMBL/GenBank/DDBJ databases">
        <title>Genome sequence of the basidiomycete white-rot fungus Phlebia centrifuga.</title>
        <authorList>
            <person name="Granchi Z."/>
            <person name="Peng M."/>
            <person name="de Vries R.P."/>
            <person name="Hilden K."/>
            <person name="Makela M.R."/>
            <person name="Grigoriev I."/>
            <person name="Riley R."/>
        </authorList>
    </citation>
    <scope>NUCLEOTIDE SEQUENCE [LARGE SCALE GENOMIC DNA]</scope>
    <source>
        <strain evidence="1 2">FBCC195</strain>
    </source>
</reference>
<name>A0A2R6NTG9_9APHY</name>
<gene>
    <name evidence="1" type="ORF">PHLCEN_2v8503</name>
</gene>